<protein>
    <submittedName>
        <fullName evidence="1">15874_t:CDS:1</fullName>
    </submittedName>
</protein>
<evidence type="ECO:0000313" key="1">
    <source>
        <dbReference type="EMBL" id="CAG8518127.1"/>
    </source>
</evidence>
<evidence type="ECO:0000313" key="2">
    <source>
        <dbReference type="Proteomes" id="UP000789366"/>
    </source>
</evidence>
<dbReference type="EMBL" id="CAJVPW010003070">
    <property type="protein sequence ID" value="CAG8518127.1"/>
    <property type="molecule type" value="Genomic_DNA"/>
</dbReference>
<reference evidence="1" key="1">
    <citation type="submission" date="2021-06" db="EMBL/GenBank/DDBJ databases">
        <authorList>
            <person name="Kallberg Y."/>
            <person name="Tangrot J."/>
            <person name="Rosling A."/>
        </authorList>
    </citation>
    <scope>NUCLEOTIDE SEQUENCE</scope>
    <source>
        <strain evidence="1">28 12/20/2015</strain>
    </source>
</reference>
<proteinExistence type="predicted"/>
<dbReference type="Proteomes" id="UP000789366">
    <property type="component" value="Unassembled WGS sequence"/>
</dbReference>
<gene>
    <name evidence="1" type="ORF">SPELUC_LOCUS3802</name>
</gene>
<sequence length="45" mass="5109">MYTVSLEFTSSPLVKFKIANKSINLLTIEADEAIEEMELGNEQNF</sequence>
<name>A0ACA9LC40_9GLOM</name>
<keyword evidence="2" id="KW-1185">Reference proteome</keyword>
<accession>A0ACA9LC40</accession>
<comment type="caution">
    <text evidence="1">The sequence shown here is derived from an EMBL/GenBank/DDBJ whole genome shotgun (WGS) entry which is preliminary data.</text>
</comment>
<organism evidence="1 2">
    <name type="scientific">Cetraspora pellucida</name>
    <dbReference type="NCBI Taxonomy" id="1433469"/>
    <lineage>
        <taxon>Eukaryota</taxon>
        <taxon>Fungi</taxon>
        <taxon>Fungi incertae sedis</taxon>
        <taxon>Mucoromycota</taxon>
        <taxon>Glomeromycotina</taxon>
        <taxon>Glomeromycetes</taxon>
        <taxon>Diversisporales</taxon>
        <taxon>Gigasporaceae</taxon>
        <taxon>Cetraspora</taxon>
    </lineage>
</organism>